<name>A0A261SCU1_9BORD</name>
<dbReference type="Proteomes" id="UP000217005">
    <property type="component" value="Unassembled WGS sequence"/>
</dbReference>
<sequence length="567" mass="62345">MCVGAFPDTHLAEFFGDSAVQKLRHALDDPAVNRHYLPLRAAALALCAATLAPLPALSAEAGRPAAAGNGGQRAPVAAAPARDAAQQLAARVDRLTWGATPAELARAQEMGFPAWLDAQLRPAAHPPLPAPIADEIAALSISQTDARKAVLAQRARGEEIKQIQDPKDKLQARRDNRDFGRDRAEETQARAIWLALYSPNQLQEQLTWFWMNHFSVYAGKANVGTVLADYEDRTIRQHALGKFRDLLRATAMSPAMLIYLDNIRNTEGGINENYARELLELHTLGVNGGYSQKDVQELARILTGVGLNQTDAPLKVKPELRDQVVEQGLFAFNPQRHDRGDKTLLGQSIKGGGWDEVERALDMLARHPATARHVSTKLAVYFVSDTPPEALIDAMVQTWQRTDGDIAQVLRTMIAAPAFAQSLDQGKFKDPTHYMYSALRLAYAGREPIRNPDAVANWLKRMGQPLFQRLTPDGWPMMQSDWSGSGQMTTRFEAARAIAAVPATFYQRKGEPKPEIAPLPRLADAYGAGGAGPYARWSAASRQAITDTRNLRDANTYVLAAPEFMRR</sequence>
<organism evidence="1 2">
    <name type="scientific">Bordetella genomosp. 1</name>
    <dbReference type="NCBI Taxonomy" id="1395607"/>
    <lineage>
        <taxon>Bacteria</taxon>
        <taxon>Pseudomonadati</taxon>
        <taxon>Pseudomonadota</taxon>
        <taxon>Betaproteobacteria</taxon>
        <taxon>Burkholderiales</taxon>
        <taxon>Alcaligenaceae</taxon>
        <taxon>Bordetella</taxon>
    </lineage>
</organism>
<proteinExistence type="predicted"/>
<dbReference type="OrthoDB" id="9772295at2"/>
<evidence type="ECO:0000313" key="1">
    <source>
        <dbReference type="EMBL" id="OZI35219.1"/>
    </source>
</evidence>
<gene>
    <name evidence="1" type="ORF">CEG14_08920</name>
</gene>
<evidence type="ECO:0000313" key="2">
    <source>
        <dbReference type="Proteomes" id="UP000217005"/>
    </source>
</evidence>
<dbReference type="Pfam" id="PF08811">
    <property type="entry name" value="DUF1800"/>
    <property type="match status" value="1"/>
</dbReference>
<dbReference type="EMBL" id="NEVL01000003">
    <property type="protein sequence ID" value="OZI35219.1"/>
    <property type="molecule type" value="Genomic_DNA"/>
</dbReference>
<comment type="caution">
    <text evidence="1">The sequence shown here is derived from an EMBL/GenBank/DDBJ whole genome shotgun (WGS) entry which is preliminary data.</text>
</comment>
<evidence type="ECO:0008006" key="3">
    <source>
        <dbReference type="Google" id="ProtNLM"/>
    </source>
</evidence>
<dbReference type="AlphaFoldDB" id="A0A261SCU1"/>
<protein>
    <recommendedName>
        <fullName evidence="3">DUF1800 domain-containing protein</fullName>
    </recommendedName>
</protein>
<reference evidence="1 2" key="1">
    <citation type="submission" date="2017-05" db="EMBL/GenBank/DDBJ databases">
        <title>Complete and WGS of Bordetella genogroups.</title>
        <authorList>
            <person name="Spilker T."/>
            <person name="LiPuma J."/>
        </authorList>
    </citation>
    <scope>NUCLEOTIDE SEQUENCE [LARGE SCALE GENOMIC DNA]</scope>
    <source>
        <strain evidence="1 2">AU17610</strain>
    </source>
</reference>
<accession>A0A261SCU1</accession>
<dbReference type="InterPro" id="IPR014917">
    <property type="entry name" value="DUF1800"/>
</dbReference>